<keyword evidence="2" id="KW-0456">Lyase</keyword>
<evidence type="ECO:0000256" key="1">
    <source>
        <dbReference type="ARBA" id="ARBA00009320"/>
    </source>
</evidence>
<dbReference type="AlphaFoldDB" id="A0A2A2F6W1"/>
<dbReference type="InterPro" id="IPR043131">
    <property type="entry name" value="BCAT-like_N"/>
</dbReference>
<dbReference type="Pfam" id="PF01063">
    <property type="entry name" value="Aminotran_4"/>
    <property type="match status" value="1"/>
</dbReference>
<accession>A0A2A2F6W1</accession>
<proteinExistence type="inferred from homology"/>
<dbReference type="PANTHER" id="PTHR42743:SF13">
    <property type="entry name" value="P-LOOP CONTAINING NUCLEOSIDE TRIPHOSPHATE HYDROLASE PROTEIN"/>
    <property type="match status" value="1"/>
</dbReference>
<dbReference type="Gene3D" id="3.20.10.10">
    <property type="entry name" value="D-amino Acid Aminotransferase, subunit A, domain 2"/>
    <property type="match status" value="1"/>
</dbReference>
<dbReference type="PANTHER" id="PTHR42743">
    <property type="entry name" value="AMINO-ACID AMINOTRANSFERASE"/>
    <property type="match status" value="1"/>
</dbReference>
<dbReference type="SUPFAM" id="SSF56752">
    <property type="entry name" value="D-aminoacid aminotransferase-like PLP-dependent enzymes"/>
    <property type="match status" value="1"/>
</dbReference>
<sequence length="272" mass="28754">MPEWIWPGSDPVVPSDDRGLAYGQGVFETLRVTPAGPVLLEAHRERLLAGCRALGIPFDAGALDAWQQQAAERGLLAPQAPAVLKITVTAGSGGRGYRPPEPVTPRVISVLVPAPPVPRDGARVRFCQQPLSAVAAGRGHKSLARLEQVLASAELSDDEFEGLMAVDGGSGWVEGTRTCLFSVVDGTLVTPPRDQLAVLGTLREWLVRNADHFGLAVQERALTEADLRTHGLLLGNSVMGLVPVSECGDSPVPVNAGATRLVEDVNRELGFG</sequence>
<dbReference type="Proteomes" id="UP000218896">
    <property type="component" value="Unassembled WGS sequence"/>
</dbReference>
<dbReference type="RefSeq" id="WP_095617024.1">
    <property type="nucleotide sequence ID" value="NZ_NSKD01000002.1"/>
</dbReference>
<dbReference type="GO" id="GO:0046394">
    <property type="term" value="P:carboxylic acid biosynthetic process"/>
    <property type="evidence" value="ECO:0007669"/>
    <property type="project" value="UniProtKB-ARBA"/>
</dbReference>
<dbReference type="GO" id="GO:0016829">
    <property type="term" value="F:lyase activity"/>
    <property type="evidence" value="ECO:0007669"/>
    <property type="project" value="UniProtKB-KW"/>
</dbReference>
<dbReference type="InterPro" id="IPR001544">
    <property type="entry name" value="Aminotrans_IV"/>
</dbReference>
<dbReference type="Gene3D" id="3.30.470.10">
    <property type="match status" value="1"/>
</dbReference>
<name>A0A2A2F6W1_9GAMM</name>
<dbReference type="EMBL" id="NSKD01000002">
    <property type="protein sequence ID" value="PAU81301.1"/>
    <property type="molecule type" value="Genomic_DNA"/>
</dbReference>
<comment type="caution">
    <text evidence="2">The sequence shown here is derived from an EMBL/GenBank/DDBJ whole genome shotgun (WGS) entry which is preliminary data.</text>
</comment>
<reference evidence="2 3" key="1">
    <citation type="submission" date="2017-08" db="EMBL/GenBank/DDBJ databases">
        <title>Halovibrio sewagensis sp. nov., isolated from wastewater of high salinity.</title>
        <authorList>
            <person name="Dong X."/>
            <person name="Zhang G."/>
        </authorList>
    </citation>
    <scope>NUCLEOTIDE SEQUENCE [LARGE SCALE GENOMIC DNA]</scope>
    <source>
        <strain evidence="2 3">YL5-2</strain>
    </source>
</reference>
<gene>
    <name evidence="2" type="ORF">CK501_07065</name>
</gene>
<protein>
    <submittedName>
        <fullName evidence="2">Aminodeoxychorismate lyase</fullName>
    </submittedName>
</protein>
<comment type="similarity">
    <text evidence="1">Belongs to the class-IV pyridoxal-phosphate-dependent aminotransferase family.</text>
</comment>
<dbReference type="OrthoDB" id="9805628at2"/>
<dbReference type="InterPro" id="IPR036038">
    <property type="entry name" value="Aminotransferase-like"/>
</dbReference>
<keyword evidence="3" id="KW-1185">Reference proteome</keyword>
<organism evidence="2 3">
    <name type="scientific">Halovibrio salipaludis</name>
    <dbReference type="NCBI Taxonomy" id="2032626"/>
    <lineage>
        <taxon>Bacteria</taxon>
        <taxon>Pseudomonadati</taxon>
        <taxon>Pseudomonadota</taxon>
        <taxon>Gammaproteobacteria</taxon>
        <taxon>Oceanospirillales</taxon>
        <taxon>Halomonadaceae</taxon>
        <taxon>Halovibrio</taxon>
    </lineage>
</organism>
<evidence type="ECO:0000313" key="2">
    <source>
        <dbReference type="EMBL" id="PAU81301.1"/>
    </source>
</evidence>
<dbReference type="InterPro" id="IPR043132">
    <property type="entry name" value="BCAT-like_C"/>
</dbReference>
<dbReference type="InterPro" id="IPR050571">
    <property type="entry name" value="Class-IV_PLP-Dep_Aminotrnsfr"/>
</dbReference>
<evidence type="ECO:0000313" key="3">
    <source>
        <dbReference type="Proteomes" id="UP000218896"/>
    </source>
</evidence>